<keyword evidence="2" id="KW-1185">Reference proteome</keyword>
<name>A0AAD7FVW1_MYCRO</name>
<organism evidence="1 2">
    <name type="scientific">Mycena rosella</name>
    <name type="common">Pink bonnet</name>
    <name type="synonym">Agaricus rosellus</name>
    <dbReference type="NCBI Taxonomy" id="1033263"/>
    <lineage>
        <taxon>Eukaryota</taxon>
        <taxon>Fungi</taxon>
        <taxon>Dikarya</taxon>
        <taxon>Basidiomycota</taxon>
        <taxon>Agaricomycotina</taxon>
        <taxon>Agaricomycetes</taxon>
        <taxon>Agaricomycetidae</taxon>
        <taxon>Agaricales</taxon>
        <taxon>Marasmiineae</taxon>
        <taxon>Mycenaceae</taxon>
        <taxon>Mycena</taxon>
    </lineage>
</organism>
<gene>
    <name evidence="1" type="ORF">B0H17DRAFT_1149107</name>
</gene>
<dbReference type="AlphaFoldDB" id="A0AAD7FVW1"/>
<protein>
    <submittedName>
        <fullName evidence="1">Uncharacterized protein</fullName>
    </submittedName>
</protein>
<accession>A0AAD7FVW1</accession>
<dbReference type="EMBL" id="JARKIE010000435">
    <property type="protein sequence ID" value="KAJ7640144.1"/>
    <property type="molecule type" value="Genomic_DNA"/>
</dbReference>
<evidence type="ECO:0000313" key="2">
    <source>
        <dbReference type="Proteomes" id="UP001221757"/>
    </source>
</evidence>
<evidence type="ECO:0000313" key="1">
    <source>
        <dbReference type="EMBL" id="KAJ7640144.1"/>
    </source>
</evidence>
<reference evidence="1" key="1">
    <citation type="submission" date="2023-03" db="EMBL/GenBank/DDBJ databases">
        <title>Massive genome expansion in bonnet fungi (Mycena s.s.) driven by repeated elements and novel gene families across ecological guilds.</title>
        <authorList>
            <consortium name="Lawrence Berkeley National Laboratory"/>
            <person name="Harder C.B."/>
            <person name="Miyauchi S."/>
            <person name="Viragh M."/>
            <person name="Kuo A."/>
            <person name="Thoen E."/>
            <person name="Andreopoulos B."/>
            <person name="Lu D."/>
            <person name="Skrede I."/>
            <person name="Drula E."/>
            <person name="Henrissat B."/>
            <person name="Morin E."/>
            <person name="Kohler A."/>
            <person name="Barry K."/>
            <person name="LaButti K."/>
            <person name="Morin E."/>
            <person name="Salamov A."/>
            <person name="Lipzen A."/>
            <person name="Mereny Z."/>
            <person name="Hegedus B."/>
            <person name="Baldrian P."/>
            <person name="Stursova M."/>
            <person name="Weitz H."/>
            <person name="Taylor A."/>
            <person name="Grigoriev I.V."/>
            <person name="Nagy L.G."/>
            <person name="Martin F."/>
            <person name="Kauserud H."/>
        </authorList>
    </citation>
    <scope>NUCLEOTIDE SEQUENCE</scope>
    <source>
        <strain evidence="1">CBHHK067</strain>
    </source>
</reference>
<dbReference type="Proteomes" id="UP001221757">
    <property type="component" value="Unassembled WGS sequence"/>
</dbReference>
<proteinExistence type="predicted"/>
<comment type="caution">
    <text evidence="1">The sequence shown here is derived from an EMBL/GenBank/DDBJ whole genome shotgun (WGS) entry which is preliminary data.</text>
</comment>
<sequence length="178" mass="19470">MSRSQHTHRGKSIDPILLSTKFTITKYVSLKCYTFSDEKSDRLRLWPTCSTQWSCLELHTPTSLTVSVVCANDNTYVIGADPVSGTPSEDVYSYQQAYRIDPAAFSNALPTPMLPSNLLDQLPVSTQEHCPPVPLRRLDSKSLPGPYNSTLQSASAPVPTFGAALKNGCSDSKCANEK</sequence>